<evidence type="ECO:0000313" key="2">
    <source>
        <dbReference type="EMBL" id="BDW86883.1"/>
    </source>
</evidence>
<protein>
    <recommendedName>
        <fullName evidence="4">TonB C-terminal domain-containing protein</fullName>
    </recommendedName>
</protein>
<dbReference type="Proteomes" id="UP001337723">
    <property type="component" value="Chromosome"/>
</dbReference>
<reference evidence="2 3" key="1">
    <citation type="submission" date="2023-01" db="EMBL/GenBank/DDBJ databases">
        <title>Complete genome sequence of Roseicyclus marinus strain Dej080120_10.</title>
        <authorList>
            <person name="Ueki S."/>
            <person name="Maruyama F."/>
        </authorList>
    </citation>
    <scope>NUCLEOTIDE SEQUENCE [LARGE SCALE GENOMIC DNA]</scope>
    <source>
        <strain evidence="2 3">Dej080120_10</strain>
    </source>
</reference>
<proteinExistence type="predicted"/>
<name>A0AA48HCD6_9RHOB</name>
<gene>
    <name evidence="2" type="ORF">MACH21_30600</name>
</gene>
<accession>A0AA48HCD6</accession>
<organism evidence="2 3">
    <name type="scientific">Roseicyclus marinus</name>
    <dbReference type="NCBI Taxonomy" id="2161673"/>
    <lineage>
        <taxon>Bacteria</taxon>
        <taxon>Pseudomonadati</taxon>
        <taxon>Pseudomonadota</taxon>
        <taxon>Alphaproteobacteria</taxon>
        <taxon>Rhodobacterales</taxon>
        <taxon>Roseobacteraceae</taxon>
        <taxon>Roseicyclus</taxon>
    </lineage>
</organism>
<keyword evidence="1" id="KW-0732">Signal</keyword>
<dbReference type="KEGG" id="rmai:MACH21_30600"/>
<sequence length="153" mass="16272">MHISPLLTALALGLVTSLSLGQQAIGQAIRPCEGLIDITMISEPWDSYSRSYAEGAIRLFEAYVAPTMAAGAVIGILHPLPGDPYPTRVCTAVLHADPANPFFAEALVSRTTASYDPARGLTLRVPVSFPDFRQPIPAVEITINQATGQVSAR</sequence>
<keyword evidence="3" id="KW-1185">Reference proteome</keyword>
<dbReference type="AlphaFoldDB" id="A0AA48HCD6"/>
<evidence type="ECO:0008006" key="4">
    <source>
        <dbReference type="Google" id="ProtNLM"/>
    </source>
</evidence>
<evidence type="ECO:0000313" key="3">
    <source>
        <dbReference type="Proteomes" id="UP001337723"/>
    </source>
</evidence>
<dbReference type="EMBL" id="AP027266">
    <property type="protein sequence ID" value="BDW86883.1"/>
    <property type="molecule type" value="Genomic_DNA"/>
</dbReference>
<evidence type="ECO:0000256" key="1">
    <source>
        <dbReference type="SAM" id="SignalP"/>
    </source>
</evidence>
<feature type="chain" id="PRO_5041254677" description="TonB C-terminal domain-containing protein" evidence="1">
    <location>
        <begin position="25"/>
        <end position="153"/>
    </location>
</feature>
<feature type="signal peptide" evidence="1">
    <location>
        <begin position="1"/>
        <end position="24"/>
    </location>
</feature>